<gene>
    <name evidence="1" type="ORF">METZ01_LOCUS273221</name>
</gene>
<evidence type="ECO:0000313" key="1">
    <source>
        <dbReference type="EMBL" id="SVC20367.1"/>
    </source>
</evidence>
<dbReference type="AlphaFoldDB" id="A0A382KBH3"/>
<name>A0A382KBH3_9ZZZZ</name>
<reference evidence="1" key="1">
    <citation type="submission" date="2018-05" db="EMBL/GenBank/DDBJ databases">
        <authorList>
            <person name="Lanie J.A."/>
            <person name="Ng W.-L."/>
            <person name="Kazmierczak K.M."/>
            <person name="Andrzejewski T.M."/>
            <person name="Davidsen T.M."/>
            <person name="Wayne K.J."/>
            <person name="Tettelin H."/>
            <person name="Glass J.I."/>
            <person name="Rusch D."/>
            <person name="Podicherti R."/>
            <person name="Tsui H.-C.T."/>
            <person name="Winkler M.E."/>
        </authorList>
    </citation>
    <scope>NUCLEOTIDE SEQUENCE</scope>
</reference>
<accession>A0A382KBH3</accession>
<dbReference type="EMBL" id="UINC01078873">
    <property type="protein sequence ID" value="SVC20367.1"/>
    <property type="molecule type" value="Genomic_DNA"/>
</dbReference>
<proteinExistence type="predicted"/>
<organism evidence="1">
    <name type="scientific">marine metagenome</name>
    <dbReference type="NCBI Taxonomy" id="408172"/>
    <lineage>
        <taxon>unclassified sequences</taxon>
        <taxon>metagenomes</taxon>
        <taxon>ecological metagenomes</taxon>
    </lineage>
</organism>
<sequence>MQFYNNLHDLTRLRFGVDASGPLPFWQNKKGRHLDEPGDAL</sequence>
<protein>
    <submittedName>
        <fullName evidence="1">Uncharacterized protein</fullName>
    </submittedName>
</protein>